<dbReference type="InterPro" id="IPR004435">
    <property type="entry name" value="MobB_dom"/>
</dbReference>
<dbReference type="PROSITE" id="PS51462">
    <property type="entry name" value="NUDIX"/>
    <property type="match status" value="1"/>
</dbReference>
<dbReference type="InterPro" id="IPR015797">
    <property type="entry name" value="NUDIX_hydrolase-like_dom_sf"/>
</dbReference>
<evidence type="ECO:0000313" key="5">
    <source>
        <dbReference type="Proteomes" id="UP000240987"/>
    </source>
</evidence>
<dbReference type="RefSeq" id="WP_107240859.1">
    <property type="nucleotide sequence ID" value="NZ_PYMJ01000001.1"/>
</dbReference>
<comment type="caution">
    <text evidence="4">The sequence shown here is derived from an EMBL/GenBank/DDBJ whole genome shotgun (WGS) entry which is preliminary data.</text>
</comment>
<feature type="domain" description="Nudix hydrolase" evidence="3">
    <location>
        <begin position="204"/>
        <end position="338"/>
    </location>
</feature>
<organism evidence="4 5">
    <name type="scientific">Photobacterium frigidiphilum</name>
    <dbReference type="NCBI Taxonomy" id="264736"/>
    <lineage>
        <taxon>Bacteria</taxon>
        <taxon>Pseudomonadati</taxon>
        <taxon>Pseudomonadota</taxon>
        <taxon>Gammaproteobacteria</taxon>
        <taxon>Vibrionales</taxon>
        <taxon>Vibrionaceae</taxon>
        <taxon>Photobacterium</taxon>
    </lineage>
</organism>
<reference evidence="4 5" key="1">
    <citation type="submission" date="2018-01" db="EMBL/GenBank/DDBJ databases">
        <title>Whole genome sequencing of Histamine producing bacteria.</title>
        <authorList>
            <person name="Butler K."/>
        </authorList>
    </citation>
    <scope>NUCLEOTIDE SEQUENCE [LARGE SCALE GENOMIC DNA]</scope>
    <source>
        <strain evidence="4 5">JCM 12947</strain>
    </source>
</reference>
<keyword evidence="5" id="KW-1185">Reference proteome</keyword>
<dbReference type="Pfam" id="PF00293">
    <property type="entry name" value="NUDIX"/>
    <property type="match status" value="1"/>
</dbReference>
<dbReference type="CDD" id="cd03116">
    <property type="entry name" value="MobB"/>
    <property type="match status" value="1"/>
</dbReference>
<accession>A0A2T3JQP2</accession>
<evidence type="ECO:0000259" key="3">
    <source>
        <dbReference type="PROSITE" id="PS51462"/>
    </source>
</evidence>
<dbReference type="InterPro" id="IPR000086">
    <property type="entry name" value="NUDIX_hydrolase_dom"/>
</dbReference>
<dbReference type="GO" id="GO:0016787">
    <property type="term" value="F:hydrolase activity"/>
    <property type="evidence" value="ECO:0007669"/>
    <property type="project" value="UniProtKB-KW"/>
</dbReference>
<dbReference type="PANTHER" id="PTHR40072">
    <property type="entry name" value="MOLYBDOPTERIN-GUANINE DINUCLEOTIDE BIOSYNTHESIS ADAPTER PROTEIN-RELATED"/>
    <property type="match status" value="1"/>
</dbReference>
<evidence type="ECO:0000256" key="1">
    <source>
        <dbReference type="ARBA" id="ARBA00001946"/>
    </source>
</evidence>
<dbReference type="AlphaFoldDB" id="A0A2T3JQP2"/>
<keyword evidence="2" id="KW-0378">Hydrolase</keyword>
<dbReference type="Gene3D" id="3.90.79.10">
    <property type="entry name" value="Nucleoside Triphosphate Pyrophosphohydrolase"/>
    <property type="match status" value="1"/>
</dbReference>
<dbReference type="Gene3D" id="3.40.50.300">
    <property type="entry name" value="P-loop containing nucleotide triphosphate hydrolases"/>
    <property type="match status" value="1"/>
</dbReference>
<dbReference type="PANTHER" id="PTHR40072:SF1">
    <property type="entry name" value="MOLYBDOPTERIN-GUANINE DINUCLEOTIDE BIOSYNTHESIS ADAPTER PROTEIN"/>
    <property type="match status" value="1"/>
</dbReference>
<dbReference type="InterPro" id="IPR027417">
    <property type="entry name" value="P-loop_NTPase"/>
</dbReference>
<dbReference type="SUPFAM" id="SSF52540">
    <property type="entry name" value="P-loop containing nucleoside triphosphate hydrolases"/>
    <property type="match status" value="1"/>
</dbReference>
<name>A0A2T3JQP2_9GAMM</name>
<dbReference type="InterPro" id="IPR052539">
    <property type="entry name" value="MGD_biosynthesis_adapter"/>
</dbReference>
<dbReference type="EMBL" id="PYMJ01000001">
    <property type="protein sequence ID" value="PSU51386.1"/>
    <property type="molecule type" value="Genomic_DNA"/>
</dbReference>
<sequence length="343" mass="38939">MTPIIGFAGYSGSGKTTLLEKLIPLLKQQGLRIGLVKHSHHNIDPDKPGKDSYRLRHAGCDQTLLATKSRHMLYFEYTDPERSEPALAECLTQLDHDQLDLVLVEGFRDETFPKIEIHRPAYGKPLLYSNDEHIIAFTTDEIVQAKQQCKLPILDLNQPQDIADFILTWLDSSKTKQHYCPSCGEASLAFQPPKVFCCSTCNFTYFHNSAAAVLAGICYKDEILVATRAREPGKGMLDLPGGFVDPDESLEQALARELQEELDFIVHDAKYTASYPNTYRYKSIEYKTCDTFFVITLDEKPALKARDDVEKVEWIRLQDIELNNFAFNSAKQAIQRLKDQLSK</sequence>
<dbReference type="CDD" id="cd04681">
    <property type="entry name" value="NUDIX_Hydrolase"/>
    <property type="match status" value="1"/>
</dbReference>
<proteinExistence type="predicted"/>
<evidence type="ECO:0000313" key="4">
    <source>
        <dbReference type="EMBL" id="PSU51386.1"/>
    </source>
</evidence>
<dbReference type="NCBIfam" id="TIGR00176">
    <property type="entry name" value="mobB"/>
    <property type="match status" value="1"/>
</dbReference>
<dbReference type="OrthoDB" id="9804758at2"/>
<dbReference type="GO" id="GO:0005525">
    <property type="term" value="F:GTP binding"/>
    <property type="evidence" value="ECO:0007669"/>
    <property type="project" value="InterPro"/>
</dbReference>
<dbReference type="SUPFAM" id="SSF55811">
    <property type="entry name" value="Nudix"/>
    <property type="match status" value="1"/>
</dbReference>
<comment type="cofactor">
    <cofactor evidence="1">
        <name>Mg(2+)</name>
        <dbReference type="ChEBI" id="CHEBI:18420"/>
    </cofactor>
</comment>
<protein>
    <submittedName>
        <fullName evidence="4">Molybdopterin-guanine dinucleotide biosynthesis protein B</fullName>
    </submittedName>
</protein>
<dbReference type="GO" id="GO:0006777">
    <property type="term" value="P:Mo-molybdopterin cofactor biosynthetic process"/>
    <property type="evidence" value="ECO:0007669"/>
    <property type="project" value="InterPro"/>
</dbReference>
<dbReference type="Proteomes" id="UP000240987">
    <property type="component" value="Unassembled WGS sequence"/>
</dbReference>
<dbReference type="InterPro" id="IPR020084">
    <property type="entry name" value="NUDIX_hydrolase_CS"/>
</dbReference>
<evidence type="ECO:0000256" key="2">
    <source>
        <dbReference type="ARBA" id="ARBA00022801"/>
    </source>
</evidence>
<dbReference type="Pfam" id="PF03205">
    <property type="entry name" value="MobB"/>
    <property type="match status" value="1"/>
</dbReference>
<gene>
    <name evidence="4" type="primary">mobB</name>
    <name evidence="4" type="ORF">C9J12_00090</name>
</gene>
<dbReference type="PROSITE" id="PS00893">
    <property type="entry name" value="NUDIX_BOX"/>
    <property type="match status" value="1"/>
</dbReference>